<dbReference type="EMBL" id="SJOL01006370">
    <property type="protein sequence ID" value="TGZ68362.1"/>
    <property type="molecule type" value="Genomic_DNA"/>
</dbReference>
<dbReference type="GO" id="GO:0034474">
    <property type="term" value="P:U2 snRNA 3'-end processing"/>
    <property type="evidence" value="ECO:0007669"/>
    <property type="project" value="InterPro"/>
</dbReference>
<feature type="domain" description="Integrator complex subunit 1 RPB2-binding" evidence="1">
    <location>
        <begin position="375"/>
        <end position="491"/>
    </location>
</feature>
<reference evidence="4 5" key="1">
    <citation type="journal article" date="2019" name="BMC Genomics">
        <title>New insights from Opisthorchis felineus genome: update on genomics of the epidemiologically important liver flukes.</title>
        <authorList>
            <person name="Ershov N.I."/>
            <person name="Mordvinov V.A."/>
            <person name="Prokhortchouk E.B."/>
            <person name="Pakharukova M.Y."/>
            <person name="Gunbin K.V."/>
            <person name="Ustyantsev K."/>
            <person name="Genaev M.A."/>
            <person name="Blinov A.G."/>
            <person name="Mazur A."/>
            <person name="Boulygina E."/>
            <person name="Tsygankova S."/>
            <person name="Khrameeva E."/>
            <person name="Chekanov N."/>
            <person name="Fan G."/>
            <person name="Xiao A."/>
            <person name="Zhang H."/>
            <person name="Xu X."/>
            <person name="Yang H."/>
            <person name="Solovyev V."/>
            <person name="Lee S.M."/>
            <person name="Liu X."/>
            <person name="Afonnikov D.A."/>
            <person name="Skryabin K.G."/>
        </authorList>
    </citation>
    <scope>NUCLEOTIDE SEQUENCE [LARGE SCALE GENOMIC DNA]</scope>
    <source>
        <strain evidence="4">AK-0245</strain>
        <tissue evidence="4">Whole organism</tissue>
    </source>
</reference>
<dbReference type="Proteomes" id="UP000308267">
    <property type="component" value="Unassembled WGS sequence"/>
</dbReference>
<dbReference type="EMBL" id="SJOL01006370">
    <property type="protein sequence ID" value="TGZ68364.1"/>
    <property type="molecule type" value="Genomic_DNA"/>
</dbReference>
<gene>
    <name evidence="4" type="ORF">CRM22_004321</name>
</gene>
<accession>A0A4S2LWW2</accession>
<dbReference type="InterPro" id="IPR053965">
    <property type="entry name" value="INTS1_R4"/>
</dbReference>
<dbReference type="EMBL" id="SJOL01006370">
    <property type="protein sequence ID" value="TGZ68361.1"/>
    <property type="molecule type" value="Genomic_DNA"/>
</dbReference>
<evidence type="ECO:0000259" key="1">
    <source>
        <dbReference type="Pfam" id="PF12432"/>
    </source>
</evidence>
<comment type="caution">
    <text evidence="4">The sequence shown here is derived from an EMBL/GenBank/DDBJ whole genome shotgun (WGS) entry which is preliminary data.</text>
</comment>
<evidence type="ECO:0000313" key="5">
    <source>
        <dbReference type="Proteomes" id="UP000308267"/>
    </source>
</evidence>
<dbReference type="GO" id="GO:0032039">
    <property type="term" value="C:integrator complex"/>
    <property type="evidence" value="ECO:0007669"/>
    <property type="project" value="InterPro"/>
</dbReference>
<dbReference type="PANTHER" id="PTHR21224:SF1">
    <property type="entry name" value="INTEGRATOR COMPLEX SUBUNIT 1"/>
    <property type="match status" value="1"/>
</dbReference>
<dbReference type="InterPro" id="IPR022145">
    <property type="entry name" value="INTS1_RPB2-bd"/>
</dbReference>
<dbReference type="InterPro" id="IPR053966">
    <property type="entry name" value="INTS1_INTS2-bd"/>
</dbReference>
<dbReference type="STRING" id="147828.A0A4S2LWW2"/>
<dbReference type="PANTHER" id="PTHR21224">
    <property type="entry name" value="INTEGRATOR COMPLEX SUBUNIT 1"/>
    <property type="match status" value="1"/>
</dbReference>
<evidence type="ECO:0000259" key="2">
    <source>
        <dbReference type="Pfam" id="PF22928"/>
    </source>
</evidence>
<feature type="domain" description="Integrator complex subunit 1 INTS2-binding" evidence="3">
    <location>
        <begin position="1283"/>
        <end position="1436"/>
    </location>
</feature>
<proteinExistence type="predicted"/>
<protein>
    <recommendedName>
        <fullName evidence="6">DUF3677 domain-containing protein</fullName>
    </recommendedName>
</protein>
<evidence type="ECO:0000313" key="4">
    <source>
        <dbReference type="EMBL" id="TGZ68361.1"/>
    </source>
</evidence>
<dbReference type="Pfam" id="PF22929">
    <property type="entry name" value="INTS1_INTS2-bd"/>
    <property type="match status" value="1"/>
</dbReference>
<feature type="domain" description="Integrator complex subunit 1 R4" evidence="2">
    <location>
        <begin position="2338"/>
        <end position="2435"/>
    </location>
</feature>
<keyword evidence="5" id="KW-1185">Reference proteome</keyword>
<dbReference type="InterPro" id="IPR038902">
    <property type="entry name" value="INTS1"/>
</dbReference>
<organism evidence="4 5">
    <name type="scientific">Opisthorchis felineus</name>
    <dbReference type="NCBI Taxonomy" id="147828"/>
    <lineage>
        <taxon>Eukaryota</taxon>
        <taxon>Metazoa</taxon>
        <taxon>Spiralia</taxon>
        <taxon>Lophotrochozoa</taxon>
        <taxon>Platyhelminthes</taxon>
        <taxon>Trematoda</taxon>
        <taxon>Digenea</taxon>
        <taxon>Opisthorchiida</taxon>
        <taxon>Opisthorchiata</taxon>
        <taxon>Opisthorchiidae</taxon>
        <taxon>Opisthorchis</taxon>
    </lineage>
</organism>
<name>A0A4S2LWW2_OPIFE</name>
<sequence length="2500" mass="275456">MRSNRRAAVPVGALISLSSRSKRVTPSSSLPSAQGGLSKKPRTDFLEVDASDFVVRTEFALNSGNLTLAESLILSALNQLRTASGPLSSGSAVQTSGTGFRINSGTSGSRLLTTFSLGLLVLAQSHPTLFSRVAVLDQLMLILALTPRELGISLPQSAVATIAARVRGLHVLVANLIYLALEGQVKWPSHLIKVYLEDSLTDRVWVDQDECRLFVLNIETAFPQTYGDPRGLFTILASPANAGSSGQAGQASNAVHAVLGLSTVGTGTLPIASKSQDEIADAVSTVVRSQPVSLAKIIHGSDLASSVTPRFESCRQAVEVIIVNTLRDALSRRGASVTVQPATSTAGAALMGGAVSCSSTATPISSGASAVSGEATLLRSLIRTVGMAVGLSEIRGMVTTRLEPWLTNPKVQLFSIGLAALLATNCRLGGLSPHDLDLMVSMLFRVRYRLFKPNMQMAFLECFCHIVKAAPTNLYCLIHLCAAAELRPIPSTDSLGQKGTPNQYFSQAVLNIAENVRMMSQGNLNKGSTENTPQGHQQLNSATMAVVAAGAATAASRSSGSVYFILSFLHQNFGLQWVRVMGNLLHDRLLSSAISCFVPRDHLSLSNDQLIDQLNSELSPSYHFLRELSRNWRLSSSESVANPSLPAIFHSSATHSYLPCAELANALMHDRTHRGTTTAAAAANTIVASLLNSPLDKTSSGGHIASFQFYLNGLVSLIAALQMLSASRPYLTNNSTSSRRASNYNEAMKAHQTTLRQIRLGFVRWIKTILPLIINAAVQTVSDAMDPDGSGNMDSAVVTCFTLLKPATLIRRALLLESVTPVTKAKSDYELAPEYPVRSIWLGEQEQISLQTRLVTDVCLPEKLCHQLLILGLEPTWQLLSSVDAVEMVCELVWRAASLARDSGMDTISVIKAEQLIDLMYASCTYVCEQQLPAELAELAYASVYWHVSTTTVVLAAHCIQTCGFHLWSNYPTIRRLMEMVITGEFTSSTRSVSATWDTSVRETERLNAELELQLIIRLETMLLNPPDNAGNAPFTPVVVTPDTSKLVGRLVHNNPRGPCRLPPPDVLENFQFLAGKLELGRRLWRCRHPDFLLELLRSQSLTCVSAQPWLMRLVESSGSEFELLPVQCLCEYLLYDTLRNLDVVQEEFIPLLADESGHSGRSESSGRNTVCSNAIRNQSQRNMQLICRLREEIRTFANVSTSDALVHCFFTRLSDLRYMVRWAVRQCLHRLTGPTSQSQTSQPQHPVCSWLQVLQCLKTLPVFRNDPNIEIPGRDSSVEAFQHFLSAILASLLVETDLDIVTAYLIFLSQLTNDTGFISWRPVITGLTSFVLRRPTILSALLHRQSKITVDSSSSILTAYAGFESLADVFVRYLEYNCTAAEAIPVDENKSVFVTWSAERQCPLEFDCIQAQLILLTHINSELPAEKSSDMKDLFDEDITVDRSSTACWLRLQNAWFLPDPEKPGAYRLPQLSPLVFPMPLYTGTDLDITTCHLSFQRQVGHTGSPVPHLSTELRCRLIQTNQVPLVSAALRFVDDDQLLEITRNLPVFVLHPSTMSLLVAEIQSRLDGASELQREEMLNCVQRLVTVNNRQSNKMDVDETRGSSVSRSKTEHIDLFGVPPTLAPDPDFPSPMKFSAGCCWSHLISALELLEDSQQSTLLCQLMVTISAESNTRQVWLENLYQELQFLWANCASPKPRMHTRKSPLLTSKIQVNENLRFFYALASDPDLIDILRPLVTLCITAEPEPKSLGMKIAHNLEVLMDPTKLTVELRRELSRMFQSFRSTRSPPDTPSKSLSPPVLTCGGVTARPSADCSRILFSEASTMDSVCIFGLSELPAISTASDPSLQQEIAHVPVHVEQFVFKSLPGLVEDHKLNCGDYVLTELLNQANPDLLQQCFYRLLQHEEINCANSTRVLNFIQAVLTLPRVSFSVPRSEARGRPDMSTALAELVQLTWSEALCLVSHVLNECRNLSEPTVHELDLLLSKRTPLLDLAITRWSKECFLYLEYNAGFVTIEDIQNQLPYLQPESIYVFSKLKDGNAHIGQSLVRISQRLMLYLYMRWPGSIQQLTSTGARHLVAFPGTEVTSDSDRNLNRPEIDRLGPLILVGMTSANSLVRETARLASESLVIYHSRAFLSLLPILSTLSDGLVERNRTQFSSKGSHLLFSSILHLLELLATTTAVGETSDPELLTDRNTNMSDGCQPILFSDAAAFYSSNIDRMFVNLIGVLARSHGTSRKSGSLAVRLIRLLQHYGRLAPWIRRLSTPDSGRPTEQPGFRVALDFLGHRVEDAGCLLDILGCQPFVHGPKLPGSSPDHFSKERWALDTMLCSIHPGTSSHTASISQLLEDLDNTSKWCTEVLLQYKLELTRLLSHSNENVSTTAVKLLLRLLSHYPHLSAEIVQSFFMPLLSNKINLSDSLISTLLLTLPDLCILAAPFAPRLMHVYAERILFGSVTDSTLRSISAVEDSVRRLTLDGLDDAGIEHAASALISRSHLIRGN</sequence>
<dbReference type="Pfam" id="PF12432">
    <property type="entry name" value="INTS1_RP2B-bd"/>
    <property type="match status" value="1"/>
</dbReference>
<evidence type="ECO:0000259" key="3">
    <source>
        <dbReference type="Pfam" id="PF22929"/>
    </source>
</evidence>
<evidence type="ECO:0008006" key="6">
    <source>
        <dbReference type="Google" id="ProtNLM"/>
    </source>
</evidence>
<dbReference type="Pfam" id="PF22928">
    <property type="entry name" value="INTS1_R4"/>
    <property type="match status" value="1"/>
</dbReference>
<dbReference type="OrthoDB" id="19938at2759"/>